<dbReference type="EnsemblFungi" id="MAPG_04056T0">
    <property type="protein sequence ID" value="MAPG_04056T0"/>
    <property type="gene ID" value="MAPG_04056"/>
</dbReference>
<dbReference type="EMBL" id="ADBL01000956">
    <property type="status" value="NOT_ANNOTATED_CDS"/>
    <property type="molecule type" value="Genomic_DNA"/>
</dbReference>
<reference evidence="5" key="4">
    <citation type="journal article" date="2015" name="G3 (Bethesda)">
        <title>Genome sequences of three phytopathogenic species of the Magnaporthaceae family of fungi.</title>
        <authorList>
            <person name="Okagaki L.H."/>
            <person name="Nunes C.C."/>
            <person name="Sailsbery J."/>
            <person name="Clay B."/>
            <person name="Brown D."/>
            <person name="John T."/>
            <person name="Oh Y."/>
            <person name="Young N."/>
            <person name="Fitzgerald M."/>
            <person name="Haas B.J."/>
            <person name="Zeng Q."/>
            <person name="Young S."/>
            <person name="Adiconis X."/>
            <person name="Fan L."/>
            <person name="Levin J.Z."/>
            <person name="Mitchell T.K."/>
            <person name="Okubara P.A."/>
            <person name="Farman M.L."/>
            <person name="Kohn L.M."/>
            <person name="Birren B."/>
            <person name="Ma L.-J."/>
            <person name="Dean R.A."/>
        </authorList>
    </citation>
    <scope>NUCLEOTIDE SEQUENCE</scope>
    <source>
        <strain evidence="5">ATCC 64411 / 73-15</strain>
    </source>
</reference>
<name>A0A0C4DVP7_MAGP6</name>
<keyword evidence="6" id="KW-1185">Reference proteome</keyword>
<dbReference type="Proteomes" id="UP000011715">
    <property type="component" value="Unassembled WGS sequence"/>
</dbReference>
<dbReference type="OrthoDB" id="5389929at2759"/>
<reference evidence="6" key="1">
    <citation type="submission" date="2010-05" db="EMBL/GenBank/DDBJ databases">
        <title>The genome sequence of Magnaporthe poae strain ATCC 64411.</title>
        <authorList>
            <person name="Ma L.-J."/>
            <person name="Dead R."/>
            <person name="Young S."/>
            <person name="Zeng Q."/>
            <person name="Koehrsen M."/>
            <person name="Alvarado L."/>
            <person name="Berlin A."/>
            <person name="Chapman S.B."/>
            <person name="Chen Z."/>
            <person name="Freedman E."/>
            <person name="Gellesch M."/>
            <person name="Goldberg J."/>
            <person name="Griggs A."/>
            <person name="Gujja S."/>
            <person name="Heilman E.R."/>
            <person name="Heiman D."/>
            <person name="Hepburn T."/>
            <person name="Howarth C."/>
            <person name="Jen D."/>
            <person name="Larson L."/>
            <person name="Mehta T."/>
            <person name="Neiman D."/>
            <person name="Pearson M."/>
            <person name="Roberts A."/>
            <person name="Saif S."/>
            <person name="Shea T."/>
            <person name="Shenoy N."/>
            <person name="Sisk P."/>
            <person name="Stolte C."/>
            <person name="Sykes S."/>
            <person name="Walk T."/>
            <person name="White J."/>
            <person name="Yandava C."/>
            <person name="Haas B."/>
            <person name="Nusbaum C."/>
            <person name="Birren B."/>
        </authorList>
    </citation>
    <scope>NUCLEOTIDE SEQUENCE [LARGE SCALE GENOMIC DNA]</scope>
    <source>
        <strain evidence="6">ATCC 64411 / 73-15</strain>
    </source>
</reference>
<evidence type="ECO:0000256" key="1">
    <source>
        <dbReference type="SAM" id="Coils"/>
    </source>
</evidence>
<feature type="region of interest" description="Disordered" evidence="2">
    <location>
        <begin position="471"/>
        <end position="497"/>
    </location>
</feature>
<evidence type="ECO:0000313" key="4">
    <source>
        <dbReference type="EMBL" id="KLU85022.1"/>
    </source>
</evidence>
<reference evidence="4" key="3">
    <citation type="submission" date="2011-03" db="EMBL/GenBank/DDBJ databases">
        <title>Annotation of Magnaporthe poae ATCC 64411.</title>
        <authorList>
            <person name="Ma L.-J."/>
            <person name="Dead R."/>
            <person name="Young S.K."/>
            <person name="Zeng Q."/>
            <person name="Gargeya S."/>
            <person name="Fitzgerald M."/>
            <person name="Haas B."/>
            <person name="Abouelleil A."/>
            <person name="Alvarado L."/>
            <person name="Arachchi H.M."/>
            <person name="Berlin A."/>
            <person name="Brown A."/>
            <person name="Chapman S.B."/>
            <person name="Chen Z."/>
            <person name="Dunbar C."/>
            <person name="Freedman E."/>
            <person name="Gearin G."/>
            <person name="Gellesch M."/>
            <person name="Goldberg J."/>
            <person name="Griggs A."/>
            <person name="Gujja S."/>
            <person name="Heiman D."/>
            <person name="Howarth C."/>
            <person name="Larson L."/>
            <person name="Lui A."/>
            <person name="MacDonald P.J.P."/>
            <person name="Mehta T."/>
            <person name="Montmayeur A."/>
            <person name="Murphy C."/>
            <person name="Neiman D."/>
            <person name="Pearson M."/>
            <person name="Priest M."/>
            <person name="Roberts A."/>
            <person name="Saif S."/>
            <person name="Shea T."/>
            <person name="Shenoy N."/>
            <person name="Sisk P."/>
            <person name="Stolte C."/>
            <person name="Sykes S."/>
            <person name="Yandava C."/>
            <person name="Wortman J."/>
            <person name="Nusbaum C."/>
            <person name="Birren B."/>
        </authorList>
    </citation>
    <scope>NUCLEOTIDE SEQUENCE</scope>
    <source>
        <strain evidence="4">ATCC 64411</strain>
    </source>
</reference>
<evidence type="ECO:0000313" key="6">
    <source>
        <dbReference type="Proteomes" id="UP000011715"/>
    </source>
</evidence>
<gene>
    <name evidence="4" type="ORF">MAPG_04056</name>
</gene>
<evidence type="ECO:0000259" key="3">
    <source>
        <dbReference type="Pfam" id="PF24809"/>
    </source>
</evidence>
<protein>
    <recommendedName>
        <fullName evidence="3">DUF7708 domain-containing protein</fullName>
    </recommendedName>
</protein>
<dbReference type="VEuPathDB" id="FungiDB:MAPG_04056"/>
<proteinExistence type="predicted"/>
<feature type="coiled-coil region" evidence="1">
    <location>
        <begin position="289"/>
        <end position="344"/>
    </location>
</feature>
<reference evidence="5" key="5">
    <citation type="submission" date="2015-06" db="UniProtKB">
        <authorList>
            <consortium name="EnsemblFungi"/>
        </authorList>
    </citation>
    <scope>IDENTIFICATION</scope>
    <source>
        <strain evidence="5">ATCC 64411</strain>
    </source>
</reference>
<dbReference type="InterPro" id="IPR056125">
    <property type="entry name" value="DUF7708"/>
</dbReference>
<evidence type="ECO:0000256" key="2">
    <source>
        <dbReference type="SAM" id="MobiDB-lite"/>
    </source>
</evidence>
<reference evidence="4" key="2">
    <citation type="submission" date="2010-05" db="EMBL/GenBank/DDBJ databases">
        <title>The Genome Sequence of Magnaporthe poae strain ATCC 64411.</title>
        <authorList>
            <consortium name="The Broad Institute Genome Sequencing Platform"/>
            <consortium name="Broad Institute Genome Sequencing Center for Infectious Disease"/>
            <person name="Ma L.-J."/>
            <person name="Dead R."/>
            <person name="Young S."/>
            <person name="Zeng Q."/>
            <person name="Koehrsen M."/>
            <person name="Alvarado L."/>
            <person name="Berlin A."/>
            <person name="Chapman S.B."/>
            <person name="Chen Z."/>
            <person name="Freedman E."/>
            <person name="Gellesch M."/>
            <person name="Goldberg J."/>
            <person name="Griggs A."/>
            <person name="Gujja S."/>
            <person name="Heilman E.R."/>
            <person name="Heiman D."/>
            <person name="Hepburn T."/>
            <person name="Howarth C."/>
            <person name="Jen D."/>
            <person name="Larson L."/>
            <person name="Mehta T."/>
            <person name="Neiman D."/>
            <person name="Pearson M."/>
            <person name="Roberts A."/>
            <person name="Saif S."/>
            <person name="Shea T."/>
            <person name="Shenoy N."/>
            <person name="Sisk P."/>
            <person name="Stolte C."/>
            <person name="Sykes S."/>
            <person name="Walk T."/>
            <person name="White J."/>
            <person name="Yandava C."/>
            <person name="Haas B."/>
            <person name="Nusbaum C."/>
            <person name="Birren B."/>
        </authorList>
    </citation>
    <scope>NUCLEOTIDE SEQUENCE</scope>
    <source>
        <strain evidence="4">ATCC 64411</strain>
    </source>
</reference>
<dbReference type="STRING" id="644358.A0A0C4DVP7"/>
<feature type="domain" description="DUF7708" evidence="3">
    <location>
        <begin position="111"/>
        <end position="248"/>
    </location>
</feature>
<organism evidence="5 6">
    <name type="scientific">Magnaporthiopsis poae (strain ATCC 64411 / 73-15)</name>
    <name type="common">Kentucky bluegrass fungus</name>
    <name type="synonym">Magnaporthe poae</name>
    <dbReference type="NCBI Taxonomy" id="644358"/>
    <lineage>
        <taxon>Eukaryota</taxon>
        <taxon>Fungi</taxon>
        <taxon>Dikarya</taxon>
        <taxon>Ascomycota</taxon>
        <taxon>Pezizomycotina</taxon>
        <taxon>Sordariomycetes</taxon>
        <taxon>Sordariomycetidae</taxon>
        <taxon>Magnaporthales</taxon>
        <taxon>Magnaporthaceae</taxon>
        <taxon>Magnaporthiopsis</taxon>
    </lineage>
</organism>
<keyword evidence="1" id="KW-0175">Coiled coil</keyword>
<evidence type="ECO:0000313" key="5">
    <source>
        <dbReference type="EnsemblFungi" id="MAPG_04056T0"/>
    </source>
</evidence>
<dbReference type="AlphaFoldDB" id="A0A0C4DVP7"/>
<dbReference type="Pfam" id="PF24809">
    <property type="entry name" value="DUF7708"/>
    <property type="match status" value="1"/>
</dbReference>
<sequence length="636" mass="70410">MSGGDETAVGEPAQVAPARWFGDESPLLPKLQEIEQTHPAFCASVQSIVSMGEIASDQRHLLDKIKDPVDTEVPQRQQAERHLRQLSVLRKAHAKKRQNGCRKAGALVQKQLSSLGEFVEKYGGIIEMVFGAGGPYGTIAFQTLSILLSVMVRKVRNDTSVGEIFDQLSKSLPRLKTWEFIYPNESMGKLVAKAYVQVIIFSRQATEYLTSSWTRFLRAVMPIRSTPFDGITSEIQGTLAEINGEAMYRLHERIHQSWKSTDKIQESTGKIQESTGKIQDTVTVSAKHIEELKARAETAEIQNTQLLEKNVEAELALQSLAAQNRRLNELLEESRRRAEERDREDDARRLKDFEGLLGLSPPYGSGSSVANVRGALQQVFPDLPYSPRTTPSTSYVRAHPGLVAEYAASPASTAGGGTTTPAFFSCLPELDEPGCGAAEAIASVILQIVSARPELLRRGEHDFQTALGMKDREGRRTPGNNGKDGWRTSPINKKEQEPAKWPLESLLDLLQAVLQSYASALDGQPATLYVVLDRLDCCEQEDTVADALDRLAGMVDVLNRSRGPLCVKLLVVVETSQWRGTWHKRLRMKPAGHDLDNILIFNEDQRKLTTAQAREKEKPKTWGLGIDLGGPRVGEI</sequence>
<dbReference type="EMBL" id="ADBL01000957">
    <property type="status" value="NOT_ANNOTATED_CDS"/>
    <property type="molecule type" value="Genomic_DNA"/>
</dbReference>
<dbReference type="EMBL" id="GL876968">
    <property type="protein sequence ID" value="KLU85022.1"/>
    <property type="molecule type" value="Genomic_DNA"/>
</dbReference>
<dbReference type="eggNOG" id="ENOG502SK8J">
    <property type="taxonomic scope" value="Eukaryota"/>
</dbReference>
<accession>A0A0C4DVP7</accession>